<dbReference type="InterPro" id="IPR050266">
    <property type="entry name" value="AB_hydrolase_sf"/>
</dbReference>
<name>A0A0A0M6L7_9GAMM</name>
<dbReference type="InterPro" id="IPR000073">
    <property type="entry name" value="AB_hydrolase_1"/>
</dbReference>
<evidence type="ECO:0000313" key="3">
    <source>
        <dbReference type="Proteomes" id="UP000030003"/>
    </source>
</evidence>
<dbReference type="STRING" id="1385515.GCA_000423325_00858"/>
<reference evidence="2 3" key="1">
    <citation type="submission" date="2013-08" db="EMBL/GenBank/DDBJ databases">
        <title>Genomic analysis of Lysobacter defluvii.</title>
        <authorList>
            <person name="Wang Q."/>
            <person name="Wang G."/>
        </authorList>
    </citation>
    <scope>NUCLEOTIDE SEQUENCE [LARGE SCALE GENOMIC DNA]</scope>
    <source>
        <strain evidence="2 3">IMMIB APB-9</strain>
    </source>
</reference>
<organism evidence="2 3">
    <name type="scientific">Lysobacter defluvii IMMIB APB-9 = DSM 18482</name>
    <dbReference type="NCBI Taxonomy" id="1385515"/>
    <lineage>
        <taxon>Bacteria</taxon>
        <taxon>Pseudomonadati</taxon>
        <taxon>Pseudomonadota</taxon>
        <taxon>Gammaproteobacteria</taxon>
        <taxon>Lysobacterales</taxon>
        <taxon>Lysobacteraceae</taxon>
        <taxon>Novilysobacter</taxon>
    </lineage>
</organism>
<evidence type="ECO:0000313" key="2">
    <source>
        <dbReference type="EMBL" id="KGO98643.1"/>
    </source>
</evidence>
<dbReference type="SUPFAM" id="SSF53474">
    <property type="entry name" value="alpha/beta-Hydrolases"/>
    <property type="match status" value="1"/>
</dbReference>
<gene>
    <name evidence="2" type="ORF">N791_00765</name>
</gene>
<accession>A0A0A0M6L7</accession>
<sequence>MQTQAQEQDMRHSRNQSHFSAALLAGAIALAIGVGLPHRAEAADFRGVSVEVVGDGTPVLMIPGLNSGMDTWRDTCSALQPQVQCHLVQLPGFAGQPAVEEEAYLEGMRDRLLGYVDSANLEQPVVVGHSLGGVVAMQMAIARPEAVGKLVVVDALPYLGAAQNPAATAEQVNRTAGQMRAAMEAADDASYMAQLIGMLPTQTRTVERLGTLEEWARASDRAVTTQALYEVMTTDLRAEVGRIEAPTLVLASWAGYAPLGATPETVRGGFEAQYAALDGVQIEMSADGYHFLMWDDPQWLRQHVREFVGAAPDTAAR</sequence>
<dbReference type="EMBL" id="AVBH01000061">
    <property type="protein sequence ID" value="KGO98643.1"/>
    <property type="molecule type" value="Genomic_DNA"/>
</dbReference>
<dbReference type="GO" id="GO:0016787">
    <property type="term" value="F:hydrolase activity"/>
    <property type="evidence" value="ECO:0007669"/>
    <property type="project" value="UniProtKB-KW"/>
</dbReference>
<evidence type="ECO:0000259" key="1">
    <source>
        <dbReference type="Pfam" id="PF12697"/>
    </source>
</evidence>
<dbReference type="Gene3D" id="3.40.50.1820">
    <property type="entry name" value="alpha/beta hydrolase"/>
    <property type="match status" value="1"/>
</dbReference>
<keyword evidence="3" id="KW-1185">Reference proteome</keyword>
<dbReference type="InterPro" id="IPR029058">
    <property type="entry name" value="AB_hydrolase_fold"/>
</dbReference>
<dbReference type="AlphaFoldDB" id="A0A0A0M6L7"/>
<proteinExistence type="predicted"/>
<dbReference type="eggNOG" id="COG0596">
    <property type="taxonomic scope" value="Bacteria"/>
</dbReference>
<dbReference type="Proteomes" id="UP000030003">
    <property type="component" value="Unassembled WGS sequence"/>
</dbReference>
<protein>
    <submittedName>
        <fullName evidence="2">Alpha/beta hydrolase</fullName>
    </submittedName>
</protein>
<dbReference type="Pfam" id="PF12697">
    <property type="entry name" value="Abhydrolase_6"/>
    <property type="match status" value="1"/>
</dbReference>
<feature type="domain" description="AB hydrolase-1" evidence="1">
    <location>
        <begin position="59"/>
        <end position="300"/>
    </location>
</feature>
<dbReference type="PANTHER" id="PTHR43798">
    <property type="entry name" value="MONOACYLGLYCEROL LIPASE"/>
    <property type="match status" value="1"/>
</dbReference>
<keyword evidence="2" id="KW-0378">Hydrolase</keyword>
<comment type="caution">
    <text evidence="2">The sequence shown here is derived from an EMBL/GenBank/DDBJ whole genome shotgun (WGS) entry which is preliminary data.</text>
</comment>